<proteinExistence type="predicted"/>
<dbReference type="EMBL" id="BAABGR010000035">
    <property type="protein sequence ID" value="GAA4519677.1"/>
    <property type="molecule type" value="Genomic_DNA"/>
</dbReference>
<evidence type="ECO:0000313" key="2">
    <source>
        <dbReference type="EMBL" id="GAA4519677.1"/>
    </source>
</evidence>
<dbReference type="RefSeq" id="WP_345068572.1">
    <property type="nucleotide sequence ID" value="NZ_BAABGR010000035.1"/>
</dbReference>
<name>A0ABP8R6T7_9SPHI</name>
<evidence type="ECO:0000313" key="3">
    <source>
        <dbReference type="Proteomes" id="UP001500394"/>
    </source>
</evidence>
<comment type="caution">
    <text evidence="2">The sequence shown here is derived from an EMBL/GenBank/DDBJ whole genome shotgun (WGS) entry which is preliminary data.</text>
</comment>
<protein>
    <submittedName>
        <fullName evidence="2">CoA-binding protein</fullName>
    </submittedName>
</protein>
<accession>A0ABP8R6T7</accession>
<dbReference type="SUPFAM" id="SSF51735">
    <property type="entry name" value="NAD(P)-binding Rossmann-fold domains"/>
    <property type="match status" value="1"/>
</dbReference>
<sequence>MKKTLILGASTNTARYSYLVANKLVRKGYPIVNVGRKEGEVAGVPIEPAVNIHDDIDTITVYVNPQHQVHYYDYILNTKPKRVIFNPGAENPELKNKLQEAGIETVEACTLVMLNTGQY</sequence>
<dbReference type="Gene3D" id="3.40.50.720">
    <property type="entry name" value="NAD(P)-binding Rossmann-like Domain"/>
    <property type="match status" value="1"/>
</dbReference>
<keyword evidence="3" id="KW-1185">Reference proteome</keyword>
<dbReference type="InterPro" id="IPR036291">
    <property type="entry name" value="NAD(P)-bd_dom_sf"/>
</dbReference>
<organism evidence="2 3">
    <name type="scientific">Sphingobacterium thermophilum</name>
    <dbReference type="NCBI Taxonomy" id="768534"/>
    <lineage>
        <taxon>Bacteria</taxon>
        <taxon>Pseudomonadati</taxon>
        <taxon>Bacteroidota</taxon>
        <taxon>Sphingobacteriia</taxon>
        <taxon>Sphingobacteriales</taxon>
        <taxon>Sphingobacteriaceae</taxon>
        <taxon>Sphingobacterium</taxon>
    </lineage>
</organism>
<dbReference type="Proteomes" id="UP001500394">
    <property type="component" value="Unassembled WGS sequence"/>
</dbReference>
<dbReference type="Pfam" id="PF13380">
    <property type="entry name" value="CoA_binding_2"/>
    <property type="match status" value="1"/>
</dbReference>
<gene>
    <name evidence="2" type="ORF">GCM10023173_22960</name>
</gene>
<reference evidence="3" key="1">
    <citation type="journal article" date="2019" name="Int. J. Syst. Evol. Microbiol.">
        <title>The Global Catalogue of Microorganisms (GCM) 10K type strain sequencing project: providing services to taxonomists for standard genome sequencing and annotation.</title>
        <authorList>
            <consortium name="The Broad Institute Genomics Platform"/>
            <consortium name="The Broad Institute Genome Sequencing Center for Infectious Disease"/>
            <person name="Wu L."/>
            <person name="Ma J."/>
        </authorList>
    </citation>
    <scope>NUCLEOTIDE SEQUENCE [LARGE SCALE GENOMIC DNA]</scope>
    <source>
        <strain evidence="3">JCM 17858</strain>
    </source>
</reference>
<feature type="domain" description="CoA-binding" evidence="1">
    <location>
        <begin position="2"/>
        <end position="114"/>
    </location>
</feature>
<evidence type="ECO:0000259" key="1">
    <source>
        <dbReference type="Pfam" id="PF13380"/>
    </source>
</evidence>
<dbReference type="InterPro" id="IPR003781">
    <property type="entry name" value="CoA-bd"/>
</dbReference>